<dbReference type="KEGG" id="pfre:RM25_1566"/>
<dbReference type="InterPro" id="IPR023476">
    <property type="entry name" value="Pep_tRNA_hydro_II_dom_sf"/>
</dbReference>
<dbReference type="SUPFAM" id="SSF102462">
    <property type="entry name" value="Peptidyl-tRNA hydrolase II"/>
    <property type="match status" value="1"/>
</dbReference>
<proteinExistence type="predicted"/>
<protein>
    <submittedName>
        <fullName evidence="1">Uncharacterized protein</fullName>
    </submittedName>
</protein>
<dbReference type="EMBL" id="LM676420">
    <property type="protein sequence ID" value="CEP26718.1"/>
    <property type="molecule type" value="Genomic_DNA"/>
</dbReference>
<dbReference type="Gene3D" id="3.40.1490.10">
    <property type="entry name" value="Bit1"/>
    <property type="match status" value="1"/>
</dbReference>
<sequence>MSVDSFHVPHPEPGGVMPWAMQLVVYRDRHEPARQVDVCEATARAVVALLDDARSAEGGPWHDAVQHWVGGHIRKLVRRADGKRWDDVQLLEGVSVEQAGPADFGVAAARAFVPGPEEPQPKAIDKLQIAGTNFPDEGVSLSVDALAVVEVSPLVEMTSGKMAAQCAHAAQRLYESAGTDGDPESTRASWRADGFRLQVDFPSVEQWHRTPRPVSIIDAGFTELGGLTETTRAYWRH</sequence>
<evidence type="ECO:0000313" key="1">
    <source>
        <dbReference type="EMBL" id="CEP26718.1"/>
    </source>
</evidence>
<organism evidence="1">
    <name type="scientific">Propionibacterium freudenreichii subsp. freudenreichii</name>
    <dbReference type="NCBI Taxonomy" id="66712"/>
    <lineage>
        <taxon>Bacteria</taxon>
        <taxon>Bacillati</taxon>
        <taxon>Actinomycetota</taxon>
        <taxon>Actinomycetes</taxon>
        <taxon>Propionibacteriales</taxon>
        <taxon>Propionibacteriaceae</taxon>
        <taxon>Propionibacterium</taxon>
    </lineage>
</organism>
<gene>
    <name evidence="1" type="ORF">PFCIRM138_09460</name>
</gene>
<name>A0A068VU34_PROFF</name>
<dbReference type="AlphaFoldDB" id="A0A068VU34"/>
<accession>A0A068VU34</accession>
<dbReference type="PATRIC" id="fig|66712.6.peg.1593"/>
<reference evidence="1" key="1">
    <citation type="submission" date="2014-08" db="EMBL/GenBank/DDBJ databases">
        <authorList>
            <person name="Falentin Helene"/>
        </authorList>
    </citation>
    <scope>NUCLEOTIDE SEQUENCE</scope>
</reference>